<organism evidence="1 2">
    <name type="scientific">Pararhizobium mangrovi</name>
    <dbReference type="NCBI Taxonomy" id="2590452"/>
    <lineage>
        <taxon>Bacteria</taxon>
        <taxon>Pseudomonadati</taxon>
        <taxon>Pseudomonadota</taxon>
        <taxon>Alphaproteobacteria</taxon>
        <taxon>Hyphomicrobiales</taxon>
        <taxon>Rhizobiaceae</taxon>
        <taxon>Rhizobium/Agrobacterium group</taxon>
        <taxon>Pararhizobium</taxon>
    </lineage>
</organism>
<evidence type="ECO:0000313" key="2">
    <source>
        <dbReference type="Proteomes" id="UP000320314"/>
    </source>
</evidence>
<accession>A0A506UHT4</accession>
<gene>
    <name evidence="1" type="ORF">FJU11_01145</name>
</gene>
<dbReference type="AlphaFoldDB" id="A0A506UHT4"/>
<dbReference type="SUPFAM" id="SSF56059">
    <property type="entry name" value="Glutathione synthetase ATP-binding domain-like"/>
    <property type="match status" value="1"/>
</dbReference>
<reference evidence="1 2" key="1">
    <citation type="submission" date="2019-06" db="EMBL/GenBank/DDBJ databases">
        <authorList>
            <person name="Li M."/>
        </authorList>
    </citation>
    <scope>NUCLEOTIDE SEQUENCE [LARGE SCALE GENOMIC DNA]</scope>
    <source>
        <strain evidence="1 2">BGMRC6574</strain>
    </source>
</reference>
<evidence type="ECO:0000313" key="1">
    <source>
        <dbReference type="EMBL" id="TPW32858.1"/>
    </source>
</evidence>
<keyword evidence="2" id="KW-1185">Reference proteome</keyword>
<comment type="caution">
    <text evidence="1">The sequence shown here is derived from an EMBL/GenBank/DDBJ whole genome shotgun (WGS) entry which is preliminary data.</text>
</comment>
<dbReference type="EMBL" id="VHLH01000001">
    <property type="protein sequence ID" value="TPW32858.1"/>
    <property type="molecule type" value="Genomic_DNA"/>
</dbReference>
<proteinExistence type="predicted"/>
<dbReference type="OrthoDB" id="460582at2"/>
<protein>
    <submittedName>
        <fullName evidence="1">Tetratricopeptide repeat-containing protein</fullName>
    </submittedName>
</protein>
<name>A0A506UHT4_9HYPH</name>
<sequence length="397" mass="42682">MDDVPAISGLATLLRPIYEGRNVDPLRAERIERTKADPADVGAWIDLSVLLQATGERATALEIERAATTVQPVYRRVHGTGKGPRVAILVACGDMMANTPVDFLLEGSDAVAFHCYVDANTEAPPQIPDLAGAILAIGPSDANAGILARCANLVEGWKHVPLLNGSPDRIAALTRQDVPALLQGSPGIHAPVAVDAGQPMLAAIAEGSGTLADLGAGIAYPIVVRPRDAHGGQGTARIEDRAGLSRYLSTQAEDAFSVSPFVDYSNADGLYRKQRIVFIRGRPFPVHLAVSDHWMVHYLSARMEERDERRLEEARWMEAFDTDFAGRHARAFAALSAAIGLDYFGIDCAEMPDGRLLLFEADTAMIVHDLDSPSVFPYKRAAMHRLFGAFQAAIGAV</sequence>
<dbReference type="RefSeq" id="WP_141165161.1">
    <property type="nucleotide sequence ID" value="NZ_VHLH01000001.1"/>
</dbReference>
<dbReference type="Proteomes" id="UP000320314">
    <property type="component" value="Unassembled WGS sequence"/>
</dbReference>